<reference evidence="4" key="1">
    <citation type="submission" date="2016-04" db="UniProtKB">
        <authorList>
            <consortium name="WormBaseParasite"/>
        </authorList>
    </citation>
    <scope>IDENTIFICATION</scope>
</reference>
<gene>
    <name evidence="2" type="ORF">TTAC_LOCUS6579</name>
</gene>
<evidence type="ECO:0000256" key="1">
    <source>
        <dbReference type="SAM" id="Phobius"/>
    </source>
</evidence>
<keyword evidence="1" id="KW-1133">Transmembrane helix</keyword>
<reference evidence="2 3" key="2">
    <citation type="submission" date="2018-11" db="EMBL/GenBank/DDBJ databases">
        <authorList>
            <consortium name="Pathogen Informatics"/>
        </authorList>
    </citation>
    <scope>NUCLEOTIDE SEQUENCE [LARGE SCALE GENOMIC DNA]</scope>
</reference>
<evidence type="ECO:0000313" key="2">
    <source>
        <dbReference type="EMBL" id="VDM30809.1"/>
    </source>
</evidence>
<protein>
    <submittedName>
        <fullName evidence="4">Na_Ca_ex domain-containing protein</fullName>
    </submittedName>
</protein>
<proteinExistence type="predicted"/>
<keyword evidence="1" id="KW-0472">Membrane</keyword>
<dbReference type="AlphaFoldDB" id="A0A158RE43"/>
<keyword evidence="3" id="KW-1185">Reference proteome</keyword>
<evidence type="ECO:0000313" key="3">
    <source>
        <dbReference type="Proteomes" id="UP000274429"/>
    </source>
</evidence>
<dbReference type="Proteomes" id="UP000274429">
    <property type="component" value="Unassembled WGS sequence"/>
</dbReference>
<dbReference type="EMBL" id="UYWX01020309">
    <property type="protein sequence ID" value="VDM30809.1"/>
    <property type="molecule type" value="Genomic_DNA"/>
</dbReference>
<feature type="transmembrane region" description="Helical" evidence="1">
    <location>
        <begin position="181"/>
        <end position="201"/>
    </location>
</feature>
<name>A0A158RE43_HYDTA</name>
<evidence type="ECO:0000313" key="4">
    <source>
        <dbReference type="WBParaSite" id="TTAC_0000659401-mRNA-1"/>
    </source>
</evidence>
<dbReference type="OrthoDB" id="2133778at2759"/>
<accession>A0A158RE43</accession>
<dbReference type="WBParaSite" id="TTAC_0000659401-mRNA-1">
    <property type="protein sequence ID" value="TTAC_0000659401-mRNA-1"/>
    <property type="gene ID" value="TTAC_0000659401"/>
</dbReference>
<keyword evidence="1" id="KW-0812">Transmembrane</keyword>
<organism evidence="4">
    <name type="scientific">Hydatigena taeniaeformis</name>
    <name type="common">Feline tapeworm</name>
    <name type="synonym">Taenia taeniaeformis</name>
    <dbReference type="NCBI Taxonomy" id="6205"/>
    <lineage>
        <taxon>Eukaryota</taxon>
        <taxon>Metazoa</taxon>
        <taxon>Spiralia</taxon>
        <taxon>Lophotrochozoa</taxon>
        <taxon>Platyhelminthes</taxon>
        <taxon>Cestoda</taxon>
        <taxon>Eucestoda</taxon>
        <taxon>Cyclophyllidea</taxon>
        <taxon>Taeniidae</taxon>
        <taxon>Hydatigera</taxon>
    </lineage>
</organism>
<dbReference type="STRING" id="6205.A0A158RE43"/>
<sequence>MARRRVLFPLHLAIANRLLGSSPHLFIDFVTDILMHFPFEVSQHTPSFEEYSLNFSPGVVLLSRESAKNFSSQYIPYSRIVSENLANENSRSSSNFVEAADVSDNSREVEYSPLIPPETVDQHGISQSSGETCITTSSERIEHRSFSAASSHGSNNDESFLDDGLPSGLLSQSDFPNLHRFFILIILLMVSMFFGICVCLWRLVRETEAGVFVVVEFLDQVFNFGQGILIFAAFGTDAEFIITPLANCDKVTGLDINCIV</sequence>